<evidence type="ECO:0000256" key="6">
    <source>
        <dbReference type="ARBA" id="ARBA00022729"/>
    </source>
</evidence>
<feature type="domain" description="Beta-defensin" evidence="11">
    <location>
        <begin position="24"/>
        <end position="53"/>
    </location>
</feature>
<dbReference type="GO" id="GO:0042742">
    <property type="term" value="P:defense response to bacterium"/>
    <property type="evidence" value="ECO:0007669"/>
    <property type="project" value="UniProtKB-UniRule"/>
</dbReference>
<dbReference type="VEuPathDB" id="HostDB:ENSCPOG00000025439"/>
<keyword evidence="9" id="KW-1015">Disulfide bond</keyword>
<evidence type="ECO:0000256" key="7">
    <source>
        <dbReference type="ARBA" id="ARBA00022940"/>
    </source>
</evidence>
<dbReference type="OMA" id="STEKCWK"/>
<dbReference type="Gene3D" id="3.10.360.10">
    <property type="entry name" value="Antimicrobial Peptide, Beta-defensin 2, Chain A"/>
    <property type="match status" value="1"/>
</dbReference>
<dbReference type="OrthoDB" id="9532236at2759"/>
<evidence type="ECO:0000313" key="12">
    <source>
        <dbReference type="Ensembl" id="ENSCPOP00000017757.2"/>
    </source>
</evidence>
<keyword evidence="6 10" id="KW-0732">Signal</keyword>
<evidence type="ECO:0000256" key="3">
    <source>
        <dbReference type="ARBA" id="ARBA00007371"/>
    </source>
</evidence>
<sequence>MKTFLLTLVVLLLLSQAIPGNTERCWRQRGSCREKCTKDEKFYVFCLSGKVCCVKPKYMPNLPHK</sequence>
<dbReference type="HOGENOM" id="CLU_181906_2_0_1"/>
<evidence type="ECO:0000259" key="11">
    <source>
        <dbReference type="Pfam" id="PF13841"/>
    </source>
</evidence>
<dbReference type="GO" id="GO:0005576">
    <property type="term" value="C:extracellular region"/>
    <property type="evidence" value="ECO:0007669"/>
    <property type="project" value="UniProtKB-SubCell"/>
</dbReference>
<dbReference type="GeneTree" id="ENSGT00940000163582"/>
<evidence type="ECO:0000256" key="9">
    <source>
        <dbReference type="ARBA" id="ARBA00023157"/>
    </source>
</evidence>
<reference evidence="12" key="3">
    <citation type="submission" date="2025-09" db="UniProtKB">
        <authorList>
            <consortium name="Ensembl"/>
        </authorList>
    </citation>
    <scope>IDENTIFICATION</scope>
    <source>
        <strain evidence="12">2N</strain>
    </source>
</reference>
<dbReference type="Pfam" id="PF13841">
    <property type="entry name" value="Defensin_beta_2"/>
    <property type="match status" value="1"/>
</dbReference>
<evidence type="ECO:0000256" key="8">
    <source>
        <dbReference type="ARBA" id="ARBA00023022"/>
    </source>
</evidence>
<organism evidence="12 13">
    <name type="scientific">Cavia porcellus</name>
    <name type="common">Guinea pig</name>
    <dbReference type="NCBI Taxonomy" id="10141"/>
    <lineage>
        <taxon>Eukaryota</taxon>
        <taxon>Metazoa</taxon>
        <taxon>Chordata</taxon>
        <taxon>Craniata</taxon>
        <taxon>Vertebrata</taxon>
        <taxon>Euteleostomi</taxon>
        <taxon>Mammalia</taxon>
        <taxon>Eutheria</taxon>
        <taxon>Euarchontoglires</taxon>
        <taxon>Glires</taxon>
        <taxon>Rodentia</taxon>
        <taxon>Hystricomorpha</taxon>
        <taxon>Caviidae</taxon>
        <taxon>Cavia</taxon>
    </lineage>
</organism>
<evidence type="ECO:0000256" key="5">
    <source>
        <dbReference type="ARBA" id="ARBA00022529"/>
    </source>
</evidence>
<dbReference type="GeneID" id="100734844"/>
<dbReference type="Ensembl" id="ENSCPOT00000023670.2">
    <property type="protein sequence ID" value="ENSCPOP00000017757.2"/>
    <property type="gene ID" value="ENSCPOG00000025439.2"/>
</dbReference>
<feature type="signal peptide" evidence="10">
    <location>
        <begin position="1"/>
        <end position="17"/>
    </location>
</feature>
<reference evidence="12" key="2">
    <citation type="submission" date="2025-08" db="UniProtKB">
        <authorList>
            <consortium name="Ensembl"/>
        </authorList>
    </citation>
    <scope>IDENTIFICATION</scope>
    <source>
        <strain evidence="12">2N</strain>
    </source>
</reference>
<keyword evidence="5 10" id="KW-0929">Antimicrobial</keyword>
<name>H0W458_CAVPO</name>
<dbReference type="KEGG" id="cpoc:100734844"/>
<dbReference type="InParanoid" id="H0W458"/>
<dbReference type="InterPro" id="IPR025933">
    <property type="entry name" value="Beta_defensin_dom"/>
</dbReference>
<evidence type="ECO:0000256" key="2">
    <source>
        <dbReference type="ARBA" id="ARBA00004613"/>
    </source>
</evidence>
<accession>H0W458</accession>
<proteinExistence type="inferred from homology"/>
<reference evidence="13" key="1">
    <citation type="journal article" date="2011" name="Nature">
        <title>A high-resolution map of human evolutionary constraint using 29 mammals.</title>
        <authorList>
            <person name="Lindblad-Toh K."/>
            <person name="Garber M."/>
            <person name="Zuk O."/>
            <person name="Lin M.F."/>
            <person name="Parker B.J."/>
            <person name="Washietl S."/>
            <person name="Kheradpour P."/>
            <person name="Ernst J."/>
            <person name="Jordan G."/>
            <person name="Mauceli E."/>
            <person name="Ward L.D."/>
            <person name="Lowe C.B."/>
            <person name="Holloway A.K."/>
            <person name="Clamp M."/>
            <person name="Gnerre S."/>
            <person name="Alfoldi J."/>
            <person name="Beal K."/>
            <person name="Chang J."/>
            <person name="Clawson H."/>
            <person name="Cuff J."/>
            <person name="Di Palma F."/>
            <person name="Fitzgerald S."/>
            <person name="Flicek P."/>
            <person name="Guttman M."/>
            <person name="Hubisz M.J."/>
            <person name="Jaffe D.B."/>
            <person name="Jungreis I."/>
            <person name="Kent W.J."/>
            <person name="Kostka D."/>
            <person name="Lara M."/>
            <person name="Martins A.L."/>
            <person name="Massingham T."/>
            <person name="Moltke I."/>
            <person name="Raney B.J."/>
            <person name="Rasmussen M.D."/>
            <person name="Robinson J."/>
            <person name="Stark A."/>
            <person name="Vilella A.J."/>
            <person name="Wen J."/>
            <person name="Xie X."/>
            <person name="Zody M.C."/>
            <person name="Baldwin J."/>
            <person name="Bloom T."/>
            <person name="Chin C.W."/>
            <person name="Heiman D."/>
            <person name="Nicol R."/>
            <person name="Nusbaum C."/>
            <person name="Young S."/>
            <person name="Wilkinson J."/>
            <person name="Worley K.C."/>
            <person name="Kovar C.L."/>
            <person name="Muzny D.M."/>
            <person name="Gibbs R.A."/>
            <person name="Cree A."/>
            <person name="Dihn H.H."/>
            <person name="Fowler G."/>
            <person name="Jhangiani S."/>
            <person name="Joshi V."/>
            <person name="Lee S."/>
            <person name="Lewis L.R."/>
            <person name="Nazareth L.V."/>
            <person name="Okwuonu G."/>
            <person name="Santibanez J."/>
            <person name="Warren W.C."/>
            <person name="Mardis E.R."/>
            <person name="Weinstock G.M."/>
            <person name="Wilson R.K."/>
            <person name="Delehaunty K."/>
            <person name="Dooling D."/>
            <person name="Fronik C."/>
            <person name="Fulton L."/>
            <person name="Fulton B."/>
            <person name="Graves T."/>
            <person name="Minx P."/>
            <person name="Sodergren E."/>
            <person name="Birney E."/>
            <person name="Margulies E.H."/>
            <person name="Herrero J."/>
            <person name="Green E.D."/>
            <person name="Haussler D."/>
            <person name="Siepel A."/>
            <person name="Goldman N."/>
            <person name="Pollard K.S."/>
            <person name="Pedersen J.S."/>
            <person name="Lander E.S."/>
            <person name="Kellis M."/>
        </authorList>
    </citation>
    <scope>NUCLEOTIDE SEQUENCE [LARGE SCALE GENOMIC DNA]</scope>
    <source>
        <strain evidence="13">2N</strain>
    </source>
</reference>
<protein>
    <recommendedName>
        <fullName evidence="10">Beta-defensin</fullName>
    </recommendedName>
</protein>
<dbReference type="AlphaFoldDB" id="H0W458"/>
<dbReference type="PANTHER" id="PTHR15001">
    <property type="entry name" value="BETA-DEFENSIN 123-RELATED"/>
    <property type="match status" value="1"/>
</dbReference>
<dbReference type="Bgee" id="ENSCPOG00000025439">
    <property type="expression patterns" value="Expressed in testis and 6 other cell types or tissues"/>
</dbReference>
<keyword evidence="13" id="KW-1185">Reference proteome</keyword>
<dbReference type="InterPro" id="IPR050544">
    <property type="entry name" value="Beta-defensin"/>
</dbReference>
<dbReference type="Proteomes" id="UP000005447">
    <property type="component" value="Unassembled WGS sequence"/>
</dbReference>
<dbReference type="eggNOG" id="ENOG502TEI7">
    <property type="taxonomic scope" value="Eukaryota"/>
</dbReference>
<comment type="similarity">
    <text evidence="3 10">Belongs to the beta-defensin family.</text>
</comment>
<keyword evidence="4 10" id="KW-0964">Secreted</keyword>
<dbReference type="GO" id="GO:0045087">
    <property type="term" value="P:innate immune response"/>
    <property type="evidence" value="ECO:0007669"/>
    <property type="project" value="InterPro"/>
</dbReference>
<comment type="function">
    <text evidence="1 10">Has antibacterial activity.</text>
</comment>
<dbReference type="RefSeq" id="XP_023415814.1">
    <property type="nucleotide sequence ID" value="XM_023560046.2"/>
</dbReference>
<gene>
    <name evidence="12" type="primary">LOC100734844</name>
</gene>
<evidence type="ECO:0000256" key="10">
    <source>
        <dbReference type="RuleBase" id="RU231113"/>
    </source>
</evidence>
<keyword evidence="7 10" id="KW-0211">Defensin</keyword>
<evidence type="ECO:0000256" key="1">
    <source>
        <dbReference type="ARBA" id="ARBA00002878"/>
    </source>
</evidence>
<feature type="chain" id="PRO_5011825810" description="Beta-defensin" evidence="10">
    <location>
        <begin position="18"/>
        <end position="65"/>
    </location>
</feature>
<comment type="subcellular location">
    <subcellularLocation>
        <location evidence="2 10">Secreted</location>
    </subcellularLocation>
</comment>
<keyword evidence="8 10" id="KW-0044">Antibiotic</keyword>
<dbReference type="PANTHER" id="PTHR15001:SF5">
    <property type="entry name" value="BETA-DEFENSIN"/>
    <property type="match status" value="1"/>
</dbReference>
<dbReference type="EMBL" id="AAKN02012513">
    <property type="status" value="NOT_ANNOTATED_CDS"/>
    <property type="molecule type" value="Genomic_DNA"/>
</dbReference>
<evidence type="ECO:0000313" key="13">
    <source>
        <dbReference type="Proteomes" id="UP000005447"/>
    </source>
</evidence>
<evidence type="ECO:0000256" key="4">
    <source>
        <dbReference type="ARBA" id="ARBA00022525"/>
    </source>
</evidence>
<dbReference type="STRING" id="10141.ENSCPOP00000017757"/>